<proteinExistence type="predicted"/>
<protein>
    <submittedName>
        <fullName evidence="1">Uncharacterized protein</fullName>
    </submittedName>
</protein>
<organism evidence="1">
    <name type="scientific">Ananas comosus var. bracteatus</name>
    <name type="common">red pineapple</name>
    <dbReference type="NCBI Taxonomy" id="296719"/>
    <lineage>
        <taxon>Eukaryota</taxon>
        <taxon>Viridiplantae</taxon>
        <taxon>Streptophyta</taxon>
        <taxon>Embryophyta</taxon>
        <taxon>Tracheophyta</taxon>
        <taxon>Spermatophyta</taxon>
        <taxon>Magnoliopsida</taxon>
        <taxon>Liliopsida</taxon>
        <taxon>Poales</taxon>
        <taxon>Bromeliaceae</taxon>
        <taxon>Bromelioideae</taxon>
        <taxon>Ananas</taxon>
    </lineage>
</organism>
<name>A0A6V7PZS8_ANACO</name>
<gene>
    <name evidence="1" type="ORF">CB5_LOCUS19620</name>
</gene>
<evidence type="ECO:0000313" key="1">
    <source>
        <dbReference type="EMBL" id="CAD1836409.1"/>
    </source>
</evidence>
<sequence length="138" mass="15144">MDRGCVPVRDDGCTGTAIDFGSFSANPRLGFGVFVGGVPVRGPVYRYAEADFEQFETAGVFLQCGFPICVPTTPRALPELRAQEKKPFPPLLKLGAWFWWIVEGRSWDLKGLELGLRLLREPSELGEARDRGKGIASG</sequence>
<dbReference type="AlphaFoldDB" id="A0A6V7PZS8"/>
<dbReference type="EMBL" id="LR862131">
    <property type="protein sequence ID" value="CAD1836409.1"/>
    <property type="molecule type" value="Genomic_DNA"/>
</dbReference>
<reference evidence="1" key="1">
    <citation type="submission" date="2020-07" db="EMBL/GenBank/DDBJ databases">
        <authorList>
            <person name="Lin J."/>
        </authorList>
    </citation>
    <scope>NUCLEOTIDE SEQUENCE</scope>
</reference>
<accession>A0A6V7PZS8</accession>